<dbReference type="EMBL" id="QXQB01000003">
    <property type="protein sequence ID" value="RJX38641.1"/>
    <property type="molecule type" value="Genomic_DNA"/>
</dbReference>
<feature type="transmembrane region" description="Helical" evidence="6">
    <location>
        <begin position="12"/>
        <end position="31"/>
    </location>
</feature>
<evidence type="ECO:0000256" key="4">
    <source>
        <dbReference type="ARBA" id="ARBA00022989"/>
    </source>
</evidence>
<feature type="transmembrane region" description="Helical" evidence="6">
    <location>
        <begin position="43"/>
        <end position="63"/>
    </location>
</feature>
<keyword evidence="9" id="KW-1185">Reference proteome</keyword>
<dbReference type="AlphaFoldDB" id="A0A3A6PPY9"/>
<keyword evidence="2" id="KW-1003">Cell membrane</keyword>
<evidence type="ECO:0000313" key="8">
    <source>
        <dbReference type="EMBL" id="RJX38641.1"/>
    </source>
</evidence>
<feature type="domain" description="Cardiolipin synthase N-terminal" evidence="7">
    <location>
        <begin position="23"/>
        <end position="65"/>
    </location>
</feature>
<evidence type="ECO:0000313" key="9">
    <source>
        <dbReference type="Proteomes" id="UP000267798"/>
    </source>
</evidence>
<organism evidence="8 9">
    <name type="scientific">Paenibacillus pinisoli</name>
    <dbReference type="NCBI Taxonomy" id="1276110"/>
    <lineage>
        <taxon>Bacteria</taxon>
        <taxon>Bacillati</taxon>
        <taxon>Bacillota</taxon>
        <taxon>Bacilli</taxon>
        <taxon>Bacillales</taxon>
        <taxon>Paenibacillaceae</taxon>
        <taxon>Paenibacillus</taxon>
    </lineage>
</organism>
<proteinExistence type="predicted"/>
<keyword evidence="4 6" id="KW-1133">Transmembrane helix</keyword>
<comment type="subcellular location">
    <subcellularLocation>
        <location evidence="1">Cell membrane</location>
        <topology evidence="1">Multi-pass membrane protein</topology>
    </subcellularLocation>
</comment>
<evidence type="ECO:0000256" key="1">
    <source>
        <dbReference type="ARBA" id="ARBA00004651"/>
    </source>
</evidence>
<dbReference type="Pfam" id="PF13396">
    <property type="entry name" value="PLDc_N"/>
    <property type="match status" value="1"/>
</dbReference>
<dbReference type="RefSeq" id="WP_120111049.1">
    <property type="nucleotide sequence ID" value="NZ_QXQB01000003.1"/>
</dbReference>
<dbReference type="InterPro" id="IPR027379">
    <property type="entry name" value="CLS_N"/>
</dbReference>
<accession>A0A3A6PPY9</accession>
<name>A0A3A6PPY9_9BACL</name>
<reference evidence="8 9" key="1">
    <citation type="submission" date="2018-09" db="EMBL/GenBank/DDBJ databases">
        <title>Paenibacillus aracenensis nov. sp. isolated from a cave in southern Spain.</title>
        <authorList>
            <person name="Jurado V."/>
            <person name="Gutierrez-Patricio S."/>
            <person name="Gonzalez-Pimentel J.L."/>
            <person name="Miller A.Z."/>
            <person name="Laiz L."/>
            <person name="Saiz-Jimenez C."/>
        </authorList>
    </citation>
    <scope>NUCLEOTIDE SEQUENCE [LARGE SCALE GENOMIC DNA]</scope>
    <source>
        <strain evidence="8 9">JCM 19203</strain>
    </source>
</reference>
<keyword evidence="3 6" id="KW-0812">Transmembrane</keyword>
<dbReference type="Proteomes" id="UP000267798">
    <property type="component" value="Unassembled WGS sequence"/>
</dbReference>
<evidence type="ECO:0000256" key="2">
    <source>
        <dbReference type="ARBA" id="ARBA00022475"/>
    </source>
</evidence>
<evidence type="ECO:0000259" key="7">
    <source>
        <dbReference type="Pfam" id="PF13396"/>
    </source>
</evidence>
<evidence type="ECO:0000256" key="3">
    <source>
        <dbReference type="ARBA" id="ARBA00022692"/>
    </source>
</evidence>
<dbReference type="GO" id="GO:0005886">
    <property type="term" value="C:plasma membrane"/>
    <property type="evidence" value="ECO:0007669"/>
    <property type="project" value="UniProtKB-SubCell"/>
</dbReference>
<keyword evidence="5 6" id="KW-0472">Membrane</keyword>
<protein>
    <submittedName>
        <fullName evidence="8">PLDc_N domain-containing protein</fullName>
    </submittedName>
</protein>
<evidence type="ECO:0000256" key="5">
    <source>
        <dbReference type="ARBA" id="ARBA00023136"/>
    </source>
</evidence>
<dbReference type="OrthoDB" id="3243324at2"/>
<sequence length="68" mass="7681">MNETLELSKMVGLLVPLIILQLILMIIALVLCVKTEETRGPKLMWVLIIIFGQLIGPIAFFLFGRRQA</sequence>
<evidence type="ECO:0000256" key="6">
    <source>
        <dbReference type="SAM" id="Phobius"/>
    </source>
</evidence>
<gene>
    <name evidence="8" type="ORF">D3P09_13890</name>
</gene>
<comment type="caution">
    <text evidence="8">The sequence shown here is derived from an EMBL/GenBank/DDBJ whole genome shotgun (WGS) entry which is preliminary data.</text>
</comment>